<dbReference type="InterPro" id="IPR016177">
    <property type="entry name" value="DNA-bd_dom_sf"/>
</dbReference>
<evidence type="ECO:0000259" key="7">
    <source>
        <dbReference type="PROSITE" id="PS51032"/>
    </source>
</evidence>
<sequence length="353" mass="39012">MFEPQRQLQQKGKNKREDLTRPVRKIRIVCNDPDATDSSDDERVDVSKKPKRFVREIILPIVDAFTAKKAVSEIESSCQDSNNGDKKIKNSKGLAKTPKTPGQQRPSLSKYRGVRQRKWGKWAAEIRDPFKCRRVWLGTYSTAEEASQAYEMKRLEFDAMARSMSNNSNTDVCEKSSNNGSNDKDRRKGGSVGCVSEEDSAESLVSHTSHTSPASVLEMDSMTSGSATVSEVINNGKLVEQKVDDAKLGLMEDSLSLAEIGAGMDFDMEMDLFFAGSDDFGQNLDDFVVEDFEDLPLCGLDGDVQLPTGLPDFDFDFDFDGYNESCAWMDDAAAAPLMNGTTTTTPLNIALCP</sequence>
<dbReference type="STRING" id="33114.A0A2G2V7U7"/>
<dbReference type="Pfam" id="PF00847">
    <property type="entry name" value="AP2"/>
    <property type="match status" value="1"/>
</dbReference>
<keyword evidence="5" id="KW-0539">Nucleus</keyword>
<feature type="compositionally biased region" description="Polar residues" evidence="6">
    <location>
        <begin position="203"/>
        <end position="214"/>
    </location>
</feature>
<dbReference type="OrthoDB" id="1917565at2759"/>
<dbReference type="Proteomes" id="UP000224567">
    <property type="component" value="Unassembled WGS sequence"/>
</dbReference>
<feature type="domain" description="AP2/ERF" evidence="7">
    <location>
        <begin position="110"/>
        <end position="168"/>
    </location>
</feature>
<dbReference type="GO" id="GO:0005634">
    <property type="term" value="C:nucleus"/>
    <property type="evidence" value="ECO:0007669"/>
    <property type="project" value="UniProtKB-SubCell"/>
</dbReference>
<protein>
    <submittedName>
        <fullName evidence="8">Ethylene-responsive transcription factor</fullName>
    </submittedName>
</protein>
<reference evidence="8 9" key="1">
    <citation type="journal article" date="2017" name="Genome Biol.">
        <title>New reference genome sequences of hot pepper reveal the massive evolution of plant disease-resistance genes by retroduplication.</title>
        <authorList>
            <person name="Kim S."/>
            <person name="Park J."/>
            <person name="Yeom S.I."/>
            <person name="Kim Y.M."/>
            <person name="Seo E."/>
            <person name="Kim K.T."/>
            <person name="Kim M.S."/>
            <person name="Lee J.M."/>
            <person name="Cheong K."/>
            <person name="Shin H.S."/>
            <person name="Kim S.B."/>
            <person name="Han K."/>
            <person name="Lee J."/>
            <person name="Park M."/>
            <person name="Lee H.A."/>
            <person name="Lee H.Y."/>
            <person name="Lee Y."/>
            <person name="Oh S."/>
            <person name="Lee J.H."/>
            <person name="Choi E."/>
            <person name="Choi E."/>
            <person name="Lee S.E."/>
            <person name="Jeon J."/>
            <person name="Kim H."/>
            <person name="Choi G."/>
            <person name="Song H."/>
            <person name="Lee J."/>
            <person name="Lee S.C."/>
            <person name="Kwon J.K."/>
            <person name="Lee H.Y."/>
            <person name="Koo N."/>
            <person name="Hong Y."/>
            <person name="Kim R.W."/>
            <person name="Kang W.H."/>
            <person name="Huh J.H."/>
            <person name="Kang B.C."/>
            <person name="Yang T.J."/>
            <person name="Lee Y.H."/>
            <person name="Bennetzen J.L."/>
            <person name="Choi D."/>
        </authorList>
    </citation>
    <scope>NUCLEOTIDE SEQUENCE [LARGE SCALE GENOMIC DNA]</scope>
    <source>
        <strain evidence="9">cv. PBC81</strain>
    </source>
</reference>
<dbReference type="SMART" id="SM00380">
    <property type="entry name" value="AP2"/>
    <property type="match status" value="1"/>
</dbReference>
<dbReference type="CDD" id="cd00018">
    <property type="entry name" value="AP2"/>
    <property type="match status" value="1"/>
</dbReference>
<dbReference type="InterPro" id="IPR050913">
    <property type="entry name" value="AP2/ERF_ERF"/>
</dbReference>
<proteinExistence type="predicted"/>
<dbReference type="EMBL" id="MLFT02000162">
    <property type="protein sequence ID" value="PHT29019.1"/>
    <property type="molecule type" value="Genomic_DNA"/>
</dbReference>
<keyword evidence="4" id="KW-0804">Transcription</keyword>
<keyword evidence="2" id="KW-0805">Transcription regulation</keyword>
<name>A0A2G2V7U7_CAPBA</name>
<accession>A0A2G2V7U7</accession>
<dbReference type="SUPFAM" id="SSF54171">
    <property type="entry name" value="DNA-binding domain"/>
    <property type="match status" value="1"/>
</dbReference>
<evidence type="ECO:0000256" key="3">
    <source>
        <dbReference type="ARBA" id="ARBA00023125"/>
    </source>
</evidence>
<feature type="region of interest" description="Disordered" evidence="6">
    <location>
        <begin position="1"/>
        <end position="47"/>
    </location>
</feature>
<feature type="compositionally biased region" description="Acidic residues" evidence="6">
    <location>
        <begin position="34"/>
        <end position="43"/>
    </location>
</feature>
<dbReference type="GO" id="GO:0003700">
    <property type="term" value="F:DNA-binding transcription factor activity"/>
    <property type="evidence" value="ECO:0007669"/>
    <property type="project" value="InterPro"/>
</dbReference>
<dbReference type="AlphaFoldDB" id="A0A2G2V7U7"/>
<keyword evidence="3" id="KW-0238">DNA-binding</keyword>
<dbReference type="Gene3D" id="3.30.730.10">
    <property type="entry name" value="AP2/ERF domain"/>
    <property type="match status" value="1"/>
</dbReference>
<feature type="region of interest" description="Disordered" evidence="6">
    <location>
        <begin position="166"/>
        <end position="215"/>
    </location>
</feature>
<reference evidence="9" key="2">
    <citation type="journal article" date="2017" name="J. Anim. Genet.">
        <title>Multiple reference genome sequences of hot pepper reveal the massive evolution of plant disease resistance genes by retroduplication.</title>
        <authorList>
            <person name="Kim S."/>
            <person name="Park J."/>
            <person name="Yeom S.-I."/>
            <person name="Kim Y.-M."/>
            <person name="Seo E."/>
            <person name="Kim K.-T."/>
            <person name="Kim M.-S."/>
            <person name="Lee J.M."/>
            <person name="Cheong K."/>
            <person name="Shin H.-S."/>
            <person name="Kim S.-B."/>
            <person name="Han K."/>
            <person name="Lee J."/>
            <person name="Park M."/>
            <person name="Lee H.-A."/>
            <person name="Lee H.-Y."/>
            <person name="Lee Y."/>
            <person name="Oh S."/>
            <person name="Lee J.H."/>
            <person name="Choi E."/>
            <person name="Choi E."/>
            <person name="Lee S.E."/>
            <person name="Jeon J."/>
            <person name="Kim H."/>
            <person name="Choi G."/>
            <person name="Song H."/>
            <person name="Lee J."/>
            <person name="Lee S.-C."/>
            <person name="Kwon J.-K."/>
            <person name="Lee H.-Y."/>
            <person name="Koo N."/>
            <person name="Hong Y."/>
            <person name="Kim R.W."/>
            <person name="Kang W.-H."/>
            <person name="Huh J.H."/>
            <person name="Kang B.-C."/>
            <person name="Yang T.-J."/>
            <person name="Lee Y.-H."/>
            <person name="Bennetzen J.L."/>
            <person name="Choi D."/>
        </authorList>
    </citation>
    <scope>NUCLEOTIDE SEQUENCE [LARGE SCALE GENOMIC DNA]</scope>
    <source>
        <strain evidence="9">cv. PBC81</strain>
    </source>
</reference>
<evidence type="ECO:0000256" key="2">
    <source>
        <dbReference type="ARBA" id="ARBA00023015"/>
    </source>
</evidence>
<dbReference type="PANTHER" id="PTHR31194">
    <property type="entry name" value="SHN SHINE , DNA BINDING / TRANSCRIPTION FACTOR"/>
    <property type="match status" value="1"/>
</dbReference>
<feature type="region of interest" description="Disordered" evidence="6">
    <location>
        <begin position="77"/>
        <end position="113"/>
    </location>
</feature>
<evidence type="ECO:0000256" key="6">
    <source>
        <dbReference type="SAM" id="MobiDB-lite"/>
    </source>
</evidence>
<dbReference type="PANTHER" id="PTHR31194:SF62">
    <property type="entry name" value="ETHYLENE-RESPONSIVE TRANSCRIPTION FACTOR ERF118"/>
    <property type="match status" value="1"/>
</dbReference>
<keyword evidence="9" id="KW-1185">Reference proteome</keyword>
<evidence type="ECO:0000256" key="1">
    <source>
        <dbReference type="ARBA" id="ARBA00004123"/>
    </source>
</evidence>
<feature type="compositionally biased region" description="Polar residues" evidence="6">
    <location>
        <begin position="166"/>
        <end position="181"/>
    </location>
</feature>
<dbReference type="InterPro" id="IPR036955">
    <property type="entry name" value="AP2/ERF_dom_sf"/>
</dbReference>
<dbReference type="GO" id="GO:0003677">
    <property type="term" value="F:DNA binding"/>
    <property type="evidence" value="ECO:0007669"/>
    <property type="project" value="UniProtKB-KW"/>
</dbReference>
<evidence type="ECO:0000256" key="5">
    <source>
        <dbReference type="ARBA" id="ARBA00023242"/>
    </source>
</evidence>
<evidence type="ECO:0000313" key="8">
    <source>
        <dbReference type="EMBL" id="PHT29019.1"/>
    </source>
</evidence>
<evidence type="ECO:0000256" key="4">
    <source>
        <dbReference type="ARBA" id="ARBA00023163"/>
    </source>
</evidence>
<comment type="caution">
    <text evidence="8">The sequence shown here is derived from an EMBL/GenBank/DDBJ whole genome shotgun (WGS) entry which is preliminary data.</text>
</comment>
<organism evidence="8 9">
    <name type="scientific">Capsicum baccatum</name>
    <name type="common">Peruvian pepper</name>
    <dbReference type="NCBI Taxonomy" id="33114"/>
    <lineage>
        <taxon>Eukaryota</taxon>
        <taxon>Viridiplantae</taxon>
        <taxon>Streptophyta</taxon>
        <taxon>Embryophyta</taxon>
        <taxon>Tracheophyta</taxon>
        <taxon>Spermatophyta</taxon>
        <taxon>Magnoliopsida</taxon>
        <taxon>eudicotyledons</taxon>
        <taxon>Gunneridae</taxon>
        <taxon>Pentapetalae</taxon>
        <taxon>asterids</taxon>
        <taxon>lamiids</taxon>
        <taxon>Solanales</taxon>
        <taxon>Solanaceae</taxon>
        <taxon>Solanoideae</taxon>
        <taxon>Capsiceae</taxon>
        <taxon>Capsicum</taxon>
    </lineage>
</organism>
<dbReference type="PROSITE" id="PS51032">
    <property type="entry name" value="AP2_ERF"/>
    <property type="match status" value="1"/>
</dbReference>
<feature type="compositionally biased region" description="Polar residues" evidence="6">
    <location>
        <begin position="1"/>
        <end position="11"/>
    </location>
</feature>
<dbReference type="InterPro" id="IPR001471">
    <property type="entry name" value="AP2/ERF_dom"/>
</dbReference>
<comment type="subcellular location">
    <subcellularLocation>
        <location evidence="1">Nucleus</location>
    </subcellularLocation>
</comment>
<dbReference type="PRINTS" id="PR00367">
    <property type="entry name" value="ETHRSPELEMNT"/>
</dbReference>
<gene>
    <name evidence="8" type="ORF">CQW23_31396</name>
</gene>
<evidence type="ECO:0000313" key="9">
    <source>
        <dbReference type="Proteomes" id="UP000224567"/>
    </source>
</evidence>